<accession>A0A850YGA5</accession>
<dbReference type="Proteomes" id="UP000628412">
    <property type="component" value="Unassembled WGS sequence"/>
</dbReference>
<dbReference type="GO" id="GO:0005886">
    <property type="term" value="C:plasma membrane"/>
    <property type="evidence" value="ECO:0007669"/>
    <property type="project" value="UniProtKB-SubCell"/>
</dbReference>
<reference evidence="11" key="1">
    <citation type="submission" date="2019-10" db="EMBL/GenBank/DDBJ databases">
        <title>Bird 10,000 Genomes (B10K) Project - Family phase.</title>
        <authorList>
            <person name="Zhang G."/>
        </authorList>
    </citation>
    <scope>NUCLEOTIDE SEQUENCE</scope>
    <source>
        <strain evidence="11">B10K-DU-002-10</strain>
        <tissue evidence="11">Muscle</tissue>
    </source>
</reference>
<evidence type="ECO:0000256" key="8">
    <source>
        <dbReference type="ARBA" id="ARBA00023170"/>
    </source>
</evidence>
<dbReference type="PANTHER" id="PTHR26452">
    <property type="entry name" value="OLFACTORY RECEPTOR"/>
    <property type="match status" value="1"/>
</dbReference>
<dbReference type="InterPro" id="IPR017452">
    <property type="entry name" value="GPCR_Rhodpsn_7TM"/>
</dbReference>
<dbReference type="Gene3D" id="1.20.1070.10">
    <property type="entry name" value="Rhodopsin 7-helix transmembrane proteins"/>
    <property type="match status" value="1"/>
</dbReference>
<organism evidence="11 12">
    <name type="scientific">Aegithalos caudatus</name>
    <name type="common">Long-tailed tit</name>
    <name type="synonym">Acredula caudata</name>
    <dbReference type="NCBI Taxonomy" id="73327"/>
    <lineage>
        <taxon>Eukaryota</taxon>
        <taxon>Metazoa</taxon>
        <taxon>Chordata</taxon>
        <taxon>Craniata</taxon>
        <taxon>Vertebrata</taxon>
        <taxon>Euteleostomi</taxon>
        <taxon>Archelosauria</taxon>
        <taxon>Archosauria</taxon>
        <taxon>Dinosauria</taxon>
        <taxon>Saurischia</taxon>
        <taxon>Theropoda</taxon>
        <taxon>Coelurosauria</taxon>
        <taxon>Aves</taxon>
        <taxon>Neognathae</taxon>
        <taxon>Neoaves</taxon>
        <taxon>Telluraves</taxon>
        <taxon>Australaves</taxon>
        <taxon>Passeriformes</taxon>
        <taxon>Sylvioidea</taxon>
        <taxon>Aegithalidae</taxon>
        <taxon>Aegithalos</taxon>
    </lineage>
</organism>
<evidence type="ECO:0000256" key="2">
    <source>
        <dbReference type="ARBA" id="ARBA00022475"/>
    </source>
</evidence>
<dbReference type="InterPro" id="IPR000276">
    <property type="entry name" value="GPCR_Rhodpsn"/>
</dbReference>
<sequence length="141" mass="15502">QMSNSSSLTHFLLLALADRRQLQLLHFCLFLGISLAAVLANGLGISTIACGHHLHSPMFFFLLSLALTDLGSILTTVPKAMHNSLSDTRTISFTGCTALAFFVIFCTTTEFYLLTIACYNCYVSTCKPLHYRTRLGSRAFA</sequence>
<feature type="non-terminal residue" evidence="11">
    <location>
        <position position="1"/>
    </location>
</feature>
<keyword evidence="12" id="KW-1185">Reference proteome</keyword>
<name>A0A850YGA5_AEGCA</name>
<keyword evidence="5 9" id="KW-1133">Transmembrane helix</keyword>
<feature type="domain" description="G-protein coupled receptors family 1 profile" evidence="10">
    <location>
        <begin position="40"/>
        <end position="141"/>
    </location>
</feature>
<feature type="non-terminal residue" evidence="11">
    <location>
        <position position="141"/>
    </location>
</feature>
<feature type="transmembrane region" description="Helical" evidence="9">
    <location>
        <begin position="98"/>
        <end position="122"/>
    </location>
</feature>
<keyword evidence="8" id="KW-0675">Receptor</keyword>
<dbReference type="PROSITE" id="PS50262">
    <property type="entry name" value="G_PROTEIN_RECEP_F1_2"/>
    <property type="match status" value="1"/>
</dbReference>
<comment type="caution">
    <text evidence="11">The sequence shown here is derived from an EMBL/GenBank/DDBJ whole genome shotgun (WGS) entry which is preliminary data.</text>
</comment>
<dbReference type="Pfam" id="PF00001">
    <property type="entry name" value="7tm_1"/>
    <property type="match status" value="1"/>
</dbReference>
<gene>
    <name evidence="11" type="primary">Or14i1_1</name>
    <name evidence="11" type="ORF">AEGCAU_R08392</name>
</gene>
<keyword evidence="6" id="KW-0807">Transducer</keyword>
<protein>
    <submittedName>
        <fullName evidence="11">O14I1 protein</fullName>
    </submittedName>
</protein>
<comment type="subcellular location">
    <subcellularLocation>
        <location evidence="1">Cell membrane</location>
        <topology evidence="1">Multi-pass membrane protein</topology>
    </subcellularLocation>
</comment>
<feature type="transmembrane region" description="Helical" evidence="9">
    <location>
        <begin position="58"/>
        <end position="78"/>
    </location>
</feature>
<dbReference type="InterPro" id="IPR050516">
    <property type="entry name" value="Olfactory_GPCR"/>
</dbReference>
<evidence type="ECO:0000256" key="9">
    <source>
        <dbReference type="SAM" id="Phobius"/>
    </source>
</evidence>
<evidence type="ECO:0000259" key="10">
    <source>
        <dbReference type="PROSITE" id="PS50262"/>
    </source>
</evidence>
<dbReference type="SUPFAM" id="SSF81321">
    <property type="entry name" value="Family A G protein-coupled receptor-like"/>
    <property type="match status" value="1"/>
</dbReference>
<dbReference type="EMBL" id="WEIU01018159">
    <property type="protein sequence ID" value="NWH92801.1"/>
    <property type="molecule type" value="Genomic_DNA"/>
</dbReference>
<proteinExistence type="predicted"/>
<dbReference type="AlphaFoldDB" id="A0A850YGA5"/>
<keyword evidence="6" id="KW-0297">G-protein coupled receptor</keyword>
<keyword evidence="7 9" id="KW-0472">Membrane</keyword>
<dbReference type="GO" id="GO:0004930">
    <property type="term" value="F:G protein-coupled receptor activity"/>
    <property type="evidence" value="ECO:0007669"/>
    <property type="project" value="UniProtKB-KW"/>
</dbReference>
<evidence type="ECO:0000256" key="1">
    <source>
        <dbReference type="ARBA" id="ARBA00004651"/>
    </source>
</evidence>
<evidence type="ECO:0000256" key="5">
    <source>
        <dbReference type="ARBA" id="ARBA00022989"/>
    </source>
</evidence>
<evidence type="ECO:0000256" key="7">
    <source>
        <dbReference type="ARBA" id="ARBA00023136"/>
    </source>
</evidence>
<evidence type="ECO:0000256" key="6">
    <source>
        <dbReference type="ARBA" id="ARBA00023040"/>
    </source>
</evidence>
<feature type="transmembrane region" description="Helical" evidence="9">
    <location>
        <begin position="29"/>
        <end position="51"/>
    </location>
</feature>
<keyword evidence="4" id="KW-0552">Olfaction</keyword>
<evidence type="ECO:0000313" key="12">
    <source>
        <dbReference type="Proteomes" id="UP000628412"/>
    </source>
</evidence>
<keyword evidence="4" id="KW-0716">Sensory transduction</keyword>
<evidence type="ECO:0000256" key="4">
    <source>
        <dbReference type="ARBA" id="ARBA00022725"/>
    </source>
</evidence>
<dbReference type="GO" id="GO:0007608">
    <property type="term" value="P:sensory perception of smell"/>
    <property type="evidence" value="ECO:0007669"/>
    <property type="project" value="UniProtKB-KW"/>
</dbReference>
<keyword evidence="3 9" id="KW-0812">Transmembrane</keyword>
<evidence type="ECO:0000256" key="3">
    <source>
        <dbReference type="ARBA" id="ARBA00022692"/>
    </source>
</evidence>
<evidence type="ECO:0000313" key="11">
    <source>
        <dbReference type="EMBL" id="NWH92801.1"/>
    </source>
</evidence>
<keyword evidence="2" id="KW-1003">Cell membrane</keyword>